<reference evidence="2" key="1">
    <citation type="submission" date="2020-12" db="EMBL/GenBank/DDBJ databases">
        <title>Oil enriched cultivation method for isolating marine PHA-producing bacteria.</title>
        <authorList>
            <person name="Zheng W."/>
            <person name="Yu S."/>
            <person name="Huang Y."/>
        </authorList>
    </citation>
    <scope>NUCLEOTIDE SEQUENCE</scope>
    <source>
        <strain evidence="2">SY-2-12</strain>
    </source>
</reference>
<dbReference type="AlphaFoldDB" id="A0A939J258"/>
<keyword evidence="1" id="KW-0812">Transmembrane</keyword>
<protein>
    <submittedName>
        <fullName evidence="2">Uncharacterized protein</fullName>
    </submittedName>
</protein>
<sequence length="232" mass="25342">MTPMTLPDPSGTKPRIFTCLVLAICVLGAALIAARVSHWSGYWSIGAANALSATSVEVSVGKAGFRLPAAFIATPSQQDRALSRDGRFRTLRLLMTWPGLTPDRTSYGFAGKTILVELDSDTGKESLRARLEPFYRRLARGGELLGPDGLKILTLSARGASTTDLIAYDPDTPDGFIARCLKKSPAEEPVCHRAVTLSKGLELRYRFDQSLLPHWREIEPALVARIEGFRKS</sequence>
<evidence type="ECO:0000256" key="1">
    <source>
        <dbReference type="SAM" id="Phobius"/>
    </source>
</evidence>
<evidence type="ECO:0000313" key="2">
    <source>
        <dbReference type="EMBL" id="MBN9671068.1"/>
    </source>
</evidence>
<organism evidence="2 3">
    <name type="scientific">Roseibium aggregatum</name>
    <dbReference type="NCBI Taxonomy" id="187304"/>
    <lineage>
        <taxon>Bacteria</taxon>
        <taxon>Pseudomonadati</taxon>
        <taxon>Pseudomonadota</taxon>
        <taxon>Alphaproteobacteria</taxon>
        <taxon>Hyphomicrobiales</taxon>
        <taxon>Stappiaceae</taxon>
        <taxon>Roseibium</taxon>
    </lineage>
</organism>
<proteinExistence type="predicted"/>
<name>A0A939J258_9HYPH</name>
<feature type="transmembrane region" description="Helical" evidence="1">
    <location>
        <begin position="15"/>
        <end position="34"/>
    </location>
</feature>
<dbReference type="Proteomes" id="UP000664096">
    <property type="component" value="Unassembled WGS sequence"/>
</dbReference>
<evidence type="ECO:0000313" key="3">
    <source>
        <dbReference type="Proteomes" id="UP000664096"/>
    </source>
</evidence>
<accession>A0A939J258</accession>
<keyword evidence="1" id="KW-1133">Transmembrane helix</keyword>
<dbReference type="RefSeq" id="WP_207140663.1">
    <property type="nucleotide sequence ID" value="NZ_JAEKJZ010000001.1"/>
</dbReference>
<comment type="caution">
    <text evidence="2">The sequence shown here is derived from an EMBL/GenBank/DDBJ whole genome shotgun (WGS) entry which is preliminary data.</text>
</comment>
<gene>
    <name evidence="2" type="ORF">JF539_12050</name>
</gene>
<dbReference type="EMBL" id="JAEKJZ010000001">
    <property type="protein sequence ID" value="MBN9671068.1"/>
    <property type="molecule type" value="Genomic_DNA"/>
</dbReference>
<keyword evidence="1" id="KW-0472">Membrane</keyword>